<evidence type="ECO:0000313" key="10">
    <source>
        <dbReference type="Proteomes" id="UP000185487"/>
    </source>
</evidence>
<evidence type="ECO:0000256" key="2">
    <source>
        <dbReference type="ARBA" id="ARBA00022475"/>
    </source>
</evidence>
<keyword evidence="6" id="KW-0732">Signal</keyword>
<feature type="chain" id="PRO_5042206812" evidence="6">
    <location>
        <begin position="26"/>
        <end position="155"/>
    </location>
</feature>
<evidence type="ECO:0000313" key="9">
    <source>
        <dbReference type="EMBL" id="SFH30247.1"/>
    </source>
</evidence>
<comment type="subcellular location">
    <subcellularLocation>
        <location evidence="1">Cell membrane</location>
        <topology evidence="1">Multi-pass membrane protein</topology>
    </subcellularLocation>
</comment>
<dbReference type="Proteomes" id="UP000199140">
    <property type="component" value="Unassembled WGS sequence"/>
</dbReference>
<dbReference type="AlphaFoldDB" id="A0AAE8HUU1"/>
<evidence type="ECO:0000256" key="3">
    <source>
        <dbReference type="ARBA" id="ARBA00022692"/>
    </source>
</evidence>
<evidence type="ECO:0000259" key="7">
    <source>
        <dbReference type="SMART" id="SM01049"/>
    </source>
</evidence>
<protein>
    <submittedName>
        <fullName evidence="8">Motility and Chemotaxis</fullName>
    </submittedName>
    <submittedName>
        <fullName evidence="9">Single Cache domain 2-containing protein</fullName>
    </submittedName>
</protein>
<dbReference type="GO" id="GO:0005886">
    <property type="term" value="C:plasma membrane"/>
    <property type="evidence" value="ECO:0007669"/>
    <property type="project" value="UniProtKB-SubCell"/>
</dbReference>
<proteinExistence type="predicted"/>
<keyword evidence="10" id="KW-1185">Reference proteome</keyword>
<dbReference type="Proteomes" id="UP000185487">
    <property type="component" value="Chromosome"/>
</dbReference>
<evidence type="ECO:0000256" key="6">
    <source>
        <dbReference type="SAM" id="SignalP"/>
    </source>
</evidence>
<dbReference type="KEGG" id="mphy:MCBMB27_03694"/>
<evidence type="ECO:0000313" key="11">
    <source>
        <dbReference type="Proteomes" id="UP000199140"/>
    </source>
</evidence>
<evidence type="ECO:0000313" key="8">
    <source>
        <dbReference type="EMBL" id="APT32985.1"/>
    </source>
</evidence>
<feature type="domain" description="Single Cache" evidence="7">
    <location>
        <begin position="23"/>
        <end position="107"/>
    </location>
</feature>
<dbReference type="Pfam" id="PF17200">
    <property type="entry name" value="sCache_2"/>
    <property type="match status" value="1"/>
</dbReference>
<accession>A0AAE8HUU1</accession>
<reference evidence="8 10" key="1">
    <citation type="submission" date="2016-04" db="EMBL/GenBank/DDBJ databases">
        <title>Complete genome sequencing and analysis of CBMB27, Methylobacterium phyllosphaerae isolated from leaf tissues of rice (Oryza sativa L.).</title>
        <authorList>
            <person name="Lee Y."/>
            <person name="Hwangbo K."/>
            <person name="Chung H."/>
            <person name="Yoo J."/>
            <person name="Kim K.Y."/>
            <person name="Sa T.M."/>
            <person name="Um Y."/>
            <person name="Madhaiyan M."/>
        </authorList>
    </citation>
    <scope>NUCLEOTIDE SEQUENCE [LARGE SCALE GENOMIC DNA]</scope>
    <source>
        <strain evidence="8 10">CBMB27</strain>
    </source>
</reference>
<evidence type="ECO:0000256" key="4">
    <source>
        <dbReference type="ARBA" id="ARBA00022989"/>
    </source>
</evidence>
<evidence type="ECO:0000256" key="1">
    <source>
        <dbReference type="ARBA" id="ARBA00004651"/>
    </source>
</evidence>
<dbReference type="SMART" id="SM01049">
    <property type="entry name" value="Cache_2"/>
    <property type="match status" value="1"/>
</dbReference>
<feature type="signal peptide" evidence="6">
    <location>
        <begin position="1"/>
        <end position="25"/>
    </location>
</feature>
<gene>
    <name evidence="8" type="ORF">MCBMB27_03694</name>
    <name evidence="9" type="ORF">SAMN05192567_119118</name>
</gene>
<keyword evidence="5" id="KW-0472">Membrane</keyword>
<organism evidence="9 11">
    <name type="scientific">Methylobacterium phyllosphaerae</name>
    <dbReference type="NCBI Taxonomy" id="418223"/>
    <lineage>
        <taxon>Bacteria</taxon>
        <taxon>Pseudomonadati</taxon>
        <taxon>Pseudomonadota</taxon>
        <taxon>Alphaproteobacteria</taxon>
        <taxon>Hyphomicrobiales</taxon>
        <taxon>Methylobacteriaceae</taxon>
        <taxon>Methylobacterium</taxon>
    </lineage>
</organism>
<name>A0AAE8HUU1_9HYPH</name>
<evidence type="ECO:0000256" key="5">
    <source>
        <dbReference type="ARBA" id="ARBA00023136"/>
    </source>
</evidence>
<dbReference type="InterPro" id="IPR033480">
    <property type="entry name" value="sCache_2"/>
</dbReference>
<dbReference type="EMBL" id="CP015367">
    <property type="protein sequence ID" value="APT32985.1"/>
    <property type="molecule type" value="Genomic_DNA"/>
</dbReference>
<keyword evidence="2" id="KW-1003">Cell membrane</keyword>
<dbReference type="Gene3D" id="3.30.450.20">
    <property type="entry name" value="PAS domain"/>
    <property type="match status" value="1"/>
</dbReference>
<keyword evidence="4" id="KW-1133">Transmembrane helix</keyword>
<sequence>MTRQTATLWASGLMALVLTIGPATAAEFATKEEAVAMVKKAVVFIKEQGDATAYAEFSQKGGQFHDRDLYITVLGLDGRVLAHGQRADFIGQNLIDAKDPDGKLFIKERSDLALHNASFWQRYKFMNPATQKVEVKDMYCERLGETNVCGGVYGT</sequence>
<reference evidence="9 11" key="2">
    <citation type="submission" date="2016-10" db="EMBL/GenBank/DDBJ databases">
        <authorList>
            <person name="Varghese N."/>
            <person name="Submissions S."/>
        </authorList>
    </citation>
    <scope>NUCLEOTIDE SEQUENCE [LARGE SCALE GENOMIC DNA]</scope>
    <source>
        <strain evidence="9 11">CBMB27</strain>
    </source>
</reference>
<dbReference type="EMBL" id="FOPK01000019">
    <property type="protein sequence ID" value="SFH30247.1"/>
    <property type="molecule type" value="Genomic_DNA"/>
</dbReference>
<keyword evidence="3" id="KW-0812">Transmembrane</keyword>